<dbReference type="PANTHER" id="PTHR30531">
    <property type="entry name" value="FLAGELLAR BIOSYNTHETIC PROTEIN FLHB"/>
    <property type="match status" value="1"/>
</dbReference>
<dbReference type="eggNOG" id="COG2257">
    <property type="taxonomic scope" value="Bacteria"/>
</dbReference>
<dbReference type="InterPro" id="IPR029025">
    <property type="entry name" value="T3SS_substrate_exporter_C"/>
</dbReference>
<evidence type="ECO:0008006" key="4">
    <source>
        <dbReference type="Google" id="ProtNLM"/>
    </source>
</evidence>
<evidence type="ECO:0000313" key="3">
    <source>
        <dbReference type="Proteomes" id="UP000000422"/>
    </source>
</evidence>
<dbReference type="SUPFAM" id="SSF160544">
    <property type="entry name" value="EscU C-terminal domain-like"/>
    <property type="match status" value="1"/>
</dbReference>
<protein>
    <recommendedName>
        <fullName evidence="4">Flagellar biosynthesis protein FlhB</fullName>
    </recommendedName>
</protein>
<dbReference type="KEGG" id="wsu:WS2076"/>
<comment type="similarity">
    <text evidence="1">Belongs to the type III secretion exporter family.</text>
</comment>
<dbReference type="STRING" id="273121.WS2076"/>
<dbReference type="HOGENOM" id="CLU_041013_4_2_7"/>
<gene>
    <name evidence="2" type="ordered locus">WS2076</name>
</gene>
<evidence type="ECO:0000256" key="1">
    <source>
        <dbReference type="ARBA" id="ARBA00010690"/>
    </source>
</evidence>
<organism evidence="3">
    <name type="scientific">Wolinella succinogenes (strain ATCC 29543 / DSM 1740 / CCUG 13145 / JCM 31913 / LMG 7466 / NCTC 11488 / FDC 602W)</name>
    <name type="common">Vibrio succinogenes</name>
    <dbReference type="NCBI Taxonomy" id="273121"/>
    <lineage>
        <taxon>Bacteria</taxon>
        <taxon>Pseudomonadati</taxon>
        <taxon>Campylobacterota</taxon>
        <taxon>Epsilonproteobacteria</taxon>
        <taxon>Campylobacterales</taxon>
        <taxon>Helicobacteraceae</taxon>
        <taxon>Wolinella</taxon>
    </lineage>
</organism>
<dbReference type="EMBL" id="BX571662">
    <property type="protein sequence ID" value="CAE11075.1"/>
    <property type="molecule type" value="Genomic_DNA"/>
</dbReference>
<evidence type="ECO:0000313" key="2">
    <source>
        <dbReference type="EMBL" id="CAE11075.1"/>
    </source>
</evidence>
<dbReference type="PANTHER" id="PTHR30531:SF12">
    <property type="entry name" value="FLAGELLAR BIOSYNTHETIC PROTEIN FLHB"/>
    <property type="match status" value="1"/>
</dbReference>
<dbReference type="GO" id="GO:0005886">
    <property type="term" value="C:plasma membrane"/>
    <property type="evidence" value="ECO:0007669"/>
    <property type="project" value="TreeGrafter"/>
</dbReference>
<dbReference type="GO" id="GO:0009306">
    <property type="term" value="P:protein secretion"/>
    <property type="evidence" value="ECO:0007669"/>
    <property type="project" value="InterPro"/>
</dbReference>
<reference evidence="2 3" key="1">
    <citation type="journal article" date="2003" name="Proc. Natl. Acad. Sci. U.S.A.">
        <title>Complete genome sequence and analysis of Wolinella succinogenes.</title>
        <authorList>
            <person name="Baar C."/>
            <person name="Eppinger M."/>
            <person name="Raddatz G."/>
            <person name="Simon JM."/>
            <person name="Lanz C."/>
            <person name="Klimmek O."/>
            <person name="Nandakumar R."/>
            <person name="Gross R."/>
            <person name="Rosinus A."/>
            <person name="Keller H."/>
            <person name="Jagtap P."/>
            <person name="Linke B."/>
            <person name="Meyer F."/>
            <person name="Lederer H."/>
            <person name="Schuster S.C."/>
        </authorList>
    </citation>
    <scope>NUCLEOTIDE SEQUENCE [LARGE SCALE GENOMIC DNA]</scope>
    <source>
        <strain evidence="3">ATCC 29543 / DSM 1740 / CCUG 13145 / JCM 31913 / LMG 7466 / NCTC 11488 / FDC 602W</strain>
    </source>
</reference>
<name>Q7MQR1_WOLSU</name>
<sequence length="102" mass="11440">MGRGRFDIDELLAMPPLPKAAALAYDSQKQRAPKLLAKGKGIIAERIIERARELEIPLFQNELLVNSLLESPLDQEIPPALYKAVVEVFVWLCKSEQKAQLS</sequence>
<dbReference type="InterPro" id="IPR006135">
    <property type="entry name" value="T3SS_substrate_exporter"/>
</dbReference>
<dbReference type="Proteomes" id="UP000000422">
    <property type="component" value="Chromosome"/>
</dbReference>
<proteinExistence type="inferred from homology"/>
<dbReference type="Gene3D" id="3.40.1690.10">
    <property type="entry name" value="secretion proteins EscU"/>
    <property type="match status" value="1"/>
</dbReference>
<accession>Q7MQR1</accession>
<dbReference type="AlphaFoldDB" id="Q7MQR1"/>
<dbReference type="Pfam" id="PF01312">
    <property type="entry name" value="Bac_export_2"/>
    <property type="match status" value="1"/>
</dbReference>
<keyword evidence="3" id="KW-1185">Reference proteome</keyword>